<evidence type="ECO:0000313" key="1">
    <source>
        <dbReference type="EMBL" id="PKV80291.1"/>
    </source>
</evidence>
<dbReference type="RefSeq" id="WP_101466255.1">
    <property type="nucleotide sequence ID" value="NZ_PJMW01000002.1"/>
</dbReference>
<sequence>MLIRRAAIVAAAVIAALGLVGCQDQRQEPTRPPVSWTTAPISDDQHLAVLGAARAIDPCALVPRSTLESIGTVLTVEVDTPSSCAAELNSTEFGSKTRLNWSISVDRDPLASFEGAVESRIGDAVVFAERDGAEHAPDVLVHTCMGSARFPVTIGLFVQVSTPVADKPCAVLDSVLPGALDLLRAAPTMGTSPDTPESVVAGADPCAVLSRLGTTTPLAEQFVHGCVFDYQGSTIDLQYSYTGERIVAQGDPILVVNGHPGYDLRSITETYWYGAVLGPAIPSAGTVNSSLGPRVPVVKVMGRDPAVLREVLTRTAELFPAA</sequence>
<accession>A0A2N3VFC8</accession>
<keyword evidence="2" id="KW-1185">Reference proteome</keyword>
<gene>
    <name evidence="1" type="ORF">ATK86_4714</name>
</gene>
<evidence type="ECO:0000313" key="2">
    <source>
        <dbReference type="Proteomes" id="UP000233766"/>
    </source>
</evidence>
<protein>
    <submittedName>
        <fullName evidence="1">Uncharacterized protein</fullName>
    </submittedName>
</protein>
<comment type="caution">
    <text evidence="1">The sequence shown here is derived from an EMBL/GenBank/DDBJ whole genome shotgun (WGS) entry which is preliminary data.</text>
</comment>
<dbReference type="OrthoDB" id="4628658at2"/>
<proteinExistence type="predicted"/>
<dbReference type="PROSITE" id="PS51257">
    <property type="entry name" value="PROKAR_LIPOPROTEIN"/>
    <property type="match status" value="1"/>
</dbReference>
<dbReference type="Proteomes" id="UP000233766">
    <property type="component" value="Unassembled WGS sequence"/>
</dbReference>
<organism evidence="1 2">
    <name type="scientific">Nocardia fluminea</name>
    <dbReference type="NCBI Taxonomy" id="134984"/>
    <lineage>
        <taxon>Bacteria</taxon>
        <taxon>Bacillati</taxon>
        <taxon>Actinomycetota</taxon>
        <taxon>Actinomycetes</taxon>
        <taxon>Mycobacteriales</taxon>
        <taxon>Nocardiaceae</taxon>
        <taxon>Nocardia</taxon>
    </lineage>
</organism>
<dbReference type="EMBL" id="PJMW01000002">
    <property type="protein sequence ID" value="PKV80291.1"/>
    <property type="molecule type" value="Genomic_DNA"/>
</dbReference>
<dbReference type="AlphaFoldDB" id="A0A2N3VFC8"/>
<reference evidence="1 2" key="1">
    <citation type="submission" date="2017-12" db="EMBL/GenBank/DDBJ databases">
        <title>Sequencing the genomes of 1000 Actinobacteria strains.</title>
        <authorList>
            <person name="Klenk H.-P."/>
        </authorList>
    </citation>
    <scope>NUCLEOTIDE SEQUENCE [LARGE SCALE GENOMIC DNA]</scope>
    <source>
        <strain evidence="1 2">DSM 44489</strain>
    </source>
</reference>
<name>A0A2N3VFC8_9NOCA</name>